<dbReference type="Proteomes" id="UP000565579">
    <property type="component" value="Unassembled WGS sequence"/>
</dbReference>
<proteinExistence type="predicted"/>
<dbReference type="AlphaFoldDB" id="A0A7X0NXR9"/>
<keyword evidence="2" id="KW-1185">Reference proteome</keyword>
<dbReference type="EMBL" id="JACHMI010000001">
    <property type="protein sequence ID" value="MBB6551331.1"/>
    <property type="molecule type" value="Genomic_DNA"/>
</dbReference>
<reference evidence="1 2" key="1">
    <citation type="submission" date="2020-08" db="EMBL/GenBank/DDBJ databases">
        <title>Sequencing the genomes of 1000 actinobacteria strains.</title>
        <authorList>
            <person name="Klenk H.-P."/>
        </authorList>
    </citation>
    <scope>NUCLEOTIDE SEQUENCE [LARGE SCALE GENOMIC DNA]</scope>
    <source>
        <strain evidence="1 2">DSM 43768</strain>
    </source>
</reference>
<comment type="caution">
    <text evidence="1">The sequence shown here is derived from an EMBL/GenBank/DDBJ whole genome shotgun (WGS) entry which is preliminary data.</text>
</comment>
<accession>A0A7X0NXR9</accession>
<name>A0A7X0NXR9_9ACTN</name>
<sequence length="167" mass="17887">MALAARAAGHEELVAAGLLDRGQHADALVVAVVPDRVDLLVRLHQVAGHLRAGLHRELGVLLRGHGEAVGLQCVGETLAAVLRQRQRGDAVTHRRGGRRRPYGRAVEHHLALAGFVGAGENLDERGLPRTVLAEQAMHFSGFDLQVHAVQSAHAGELLDDCPHHEQG</sequence>
<protein>
    <submittedName>
        <fullName evidence="1">Uncharacterized protein</fullName>
    </submittedName>
</protein>
<organism evidence="1 2">
    <name type="scientific">Nonomuraea rubra</name>
    <dbReference type="NCBI Taxonomy" id="46180"/>
    <lineage>
        <taxon>Bacteria</taxon>
        <taxon>Bacillati</taxon>
        <taxon>Actinomycetota</taxon>
        <taxon>Actinomycetes</taxon>
        <taxon>Streptosporangiales</taxon>
        <taxon>Streptosporangiaceae</taxon>
        <taxon>Nonomuraea</taxon>
    </lineage>
</organism>
<evidence type="ECO:0000313" key="1">
    <source>
        <dbReference type="EMBL" id="MBB6551331.1"/>
    </source>
</evidence>
<gene>
    <name evidence="1" type="ORF">HD593_006126</name>
</gene>
<evidence type="ECO:0000313" key="2">
    <source>
        <dbReference type="Proteomes" id="UP000565579"/>
    </source>
</evidence>